<protein>
    <submittedName>
        <fullName evidence="1">Uncharacterized protein</fullName>
    </submittedName>
</protein>
<reference evidence="1" key="1">
    <citation type="submission" date="2020-06" db="EMBL/GenBank/DDBJ databases">
        <authorList>
            <person name="Li T."/>
            <person name="Hu X."/>
            <person name="Zhang T."/>
            <person name="Song X."/>
            <person name="Zhang H."/>
            <person name="Dai N."/>
            <person name="Sheng W."/>
            <person name="Hou X."/>
            <person name="Wei L."/>
        </authorList>
    </citation>
    <scope>NUCLEOTIDE SEQUENCE</scope>
    <source>
        <strain evidence="1">G02</strain>
        <tissue evidence="1">Leaf</tissue>
    </source>
</reference>
<dbReference type="EMBL" id="JACGWJ010000015">
    <property type="protein sequence ID" value="KAL0367365.1"/>
    <property type="molecule type" value="Genomic_DNA"/>
</dbReference>
<organism evidence="1">
    <name type="scientific">Sesamum radiatum</name>
    <name type="common">Black benniseed</name>
    <dbReference type="NCBI Taxonomy" id="300843"/>
    <lineage>
        <taxon>Eukaryota</taxon>
        <taxon>Viridiplantae</taxon>
        <taxon>Streptophyta</taxon>
        <taxon>Embryophyta</taxon>
        <taxon>Tracheophyta</taxon>
        <taxon>Spermatophyta</taxon>
        <taxon>Magnoliopsida</taxon>
        <taxon>eudicotyledons</taxon>
        <taxon>Gunneridae</taxon>
        <taxon>Pentapetalae</taxon>
        <taxon>asterids</taxon>
        <taxon>lamiids</taxon>
        <taxon>Lamiales</taxon>
        <taxon>Pedaliaceae</taxon>
        <taxon>Sesamum</taxon>
    </lineage>
</organism>
<reference evidence="1" key="2">
    <citation type="journal article" date="2024" name="Plant">
        <title>Genomic evolution and insights into agronomic trait innovations of Sesamum species.</title>
        <authorList>
            <person name="Miao H."/>
            <person name="Wang L."/>
            <person name="Qu L."/>
            <person name="Liu H."/>
            <person name="Sun Y."/>
            <person name="Le M."/>
            <person name="Wang Q."/>
            <person name="Wei S."/>
            <person name="Zheng Y."/>
            <person name="Lin W."/>
            <person name="Duan Y."/>
            <person name="Cao H."/>
            <person name="Xiong S."/>
            <person name="Wang X."/>
            <person name="Wei L."/>
            <person name="Li C."/>
            <person name="Ma Q."/>
            <person name="Ju M."/>
            <person name="Zhao R."/>
            <person name="Li G."/>
            <person name="Mu C."/>
            <person name="Tian Q."/>
            <person name="Mei H."/>
            <person name="Zhang T."/>
            <person name="Gao T."/>
            <person name="Zhang H."/>
        </authorList>
    </citation>
    <scope>NUCLEOTIDE SEQUENCE</scope>
    <source>
        <strain evidence="1">G02</strain>
    </source>
</reference>
<gene>
    <name evidence="1" type="ORF">Sradi_3626600</name>
</gene>
<accession>A0AAW2QHY6</accession>
<name>A0AAW2QHY6_SESRA</name>
<proteinExistence type="predicted"/>
<comment type="caution">
    <text evidence="1">The sequence shown here is derived from an EMBL/GenBank/DDBJ whole genome shotgun (WGS) entry which is preliminary data.</text>
</comment>
<sequence length="86" mass="10063">MRPGRKAGKHVGRAVRDHVETLAYRRATDLRCGPIRARHIERPRRRRGRCGRMRGAVMLRRGEDAPCHHGMHRQVPRLWLKRIAAD</sequence>
<dbReference type="AlphaFoldDB" id="A0AAW2QHY6"/>
<evidence type="ECO:0000313" key="1">
    <source>
        <dbReference type="EMBL" id="KAL0367365.1"/>
    </source>
</evidence>